<dbReference type="Gene3D" id="1.20.1250.20">
    <property type="entry name" value="MFS general substrate transporter like domains"/>
    <property type="match status" value="1"/>
</dbReference>
<dbReference type="InterPro" id="IPR045263">
    <property type="entry name" value="GLUT"/>
</dbReference>
<dbReference type="PANTHER" id="PTHR23503">
    <property type="entry name" value="SOLUTE CARRIER FAMILY 2"/>
    <property type="match status" value="1"/>
</dbReference>
<evidence type="ECO:0000256" key="1">
    <source>
        <dbReference type="ARBA" id="ARBA00004141"/>
    </source>
</evidence>
<protein>
    <submittedName>
        <fullName evidence="9">(pine wood nematode) hypothetical protein</fullName>
    </submittedName>
    <submittedName>
        <fullName evidence="12">MFS domain-containing protein</fullName>
    </submittedName>
</protein>
<feature type="compositionally biased region" description="Polar residues" evidence="6">
    <location>
        <begin position="491"/>
        <end position="512"/>
    </location>
</feature>
<dbReference type="WBParaSite" id="BXY_0794700.1">
    <property type="protein sequence ID" value="BXY_0794700.1"/>
    <property type="gene ID" value="BXY_0794700"/>
</dbReference>
<dbReference type="Pfam" id="PF00083">
    <property type="entry name" value="Sugar_tr"/>
    <property type="match status" value="1"/>
</dbReference>
<dbReference type="PANTHER" id="PTHR23503:SF8">
    <property type="entry name" value="FACILITATED GLUCOSE TRANSPORTER PROTEIN 1"/>
    <property type="match status" value="1"/>
</dbReference>
<feature type="transmembrane region" description="Helical" evidence="7">
    <location>
        <begin position="123"/>
        <end position="145"/>
    </location>
</feature>
<reference evidence="12" key="1">
    <citation type="submission" date="2016-11" db="UniProtKB">
        <authorList>
            <consortium name="WormBaseParasite"/>
        </authorList>
    </citation>
    <scope>IDENTIFICATION</scope>
</reference>
<feature type="transmembrane region" description="Helical" evidence="7">
    <location>
        <begin position="65"/>
        <end position="85"/>
    </location>
</feature>
<keyword evidence="2" id="KW-0813">Transport</keyword>
<evidence type="ECO:0000256" key="3">
    <source>
        <dbReference type="ARBA" id="ARBA00022692"/>
    </source>
</evidence>
<evidence type="ECO:0000256" key="4">
    <source>
        <dbReference type="ARBA" id="ARBA00022989"/>
    </source>
</evidence>
<dbReference type="EMBL" id="CAJFDI010000004">
    <property type="protein sequence ID" value="CAD5227205.1"/>
    <property type="molecule type" value="Genomic_DNA"/>
</dbReference>
<reference evidence="9" key="2">
    <citation type="submission" date="2020-09" db="EMBL/GenBank/DDBJ databases">
        <authorList>
            <person name="Kikuchi T."/>
        </authorList>
    </citation>
    <scope>NUCLEOTIDE SEQUENCE</scope>
    <source>
        <strain evidence="9">Ka4C1</strain>
    </source>
</reference>
<dbReference type="Proteomes" id="UP000095284">
    <property type="component" value="Unplaced"/>
</dbReference>
<evidence type="ECO:0000313" key="10">
    <source>
        <dbReference type="Proteomes" id="UP000095284"/>
    </source>
</evidence>
<feature type="transmembrane region" description="Helical" evidence="7">
    <location>
        <begin position="187"/>
        <end position="208"/>
    </location>
</feature>
<feature type="transmembrane region" description="Helical" evidence="7">
    <location>
        <begin position="339"/>
        <end position="362"/>
    </location>
</feature>
<feature type="transmembrane region" description="Helical" evidence="7">
    <location>
        <begin position="312"/>
        <end position="332"/>
    </location>
</feature>
<gene>
    <name evidence="9" type="ORF">BXYJ_LOCUS9750</name>
</gene>
<name>A0A1I7S4L4_BURXY</name>
<dbReference type="Proteomes" id="UP000659654">
    <property type="component" value="Unassembled WGS sequence"/>
</dbReference>
<dbReference type="EMBL" id="CAJFCV020000004">
    <property type="protein sequence ID" value="CAG9117219.1"/>
    <property type="molecule type" value="Genomic_DNA"/>
</dbReference>
<evidence type="ECO:0000259" key="8">
    <source>
        <dbReference type="PROSITE" id="PS50850"/>
    </source>
</evidence>
<dbReference type="InterPro" id="IPR036259">
    <property type="entry name" value="MFS_trans_sf"/>
</dbReference>
<dbReference type="AlphaFoldDB" id="A0A1I7S4L4"/>
<dbReference type="InterPro" id="IPR020846">
    <property type="entry name" value="MFS_dom"/>
</dbReference>
<feature type="transmembrane region" description="Helical" evidence="7">
    <location>
        <begin position="157"/>
        <end position="181"/>
    </location>
</feature>
<feature type="region of interest" description="Disordered" evidence="6">
    <location>
        <begin position="490"/>
        <end position="512"/>
    </location>
</feature>
<proteinExistence type="predicted"/>
<dbReference type="eggNOG" id="KOG0569">
    <property type="taxonomic scope" value="Eukaryota"/>
</dbReference>
<evidence type="ECO:0000313" key="11">
    <source>
        <dbReference type="Proteomes" id="UP000659654"/>
    </source>
</evidence>
<keyword evidence="4 7" id="KW-1133">Transmembrane helix</keyword>
<dbReference type="PROSITE" id="PS50850">
    <property type="entry name" value="MFS"/>
    <property type="match status" value="1"/>
</dbReference>
<feature type="domain" description="Major facilitator superfamily (MFS) profile" evidence="8">
    <location>
        <begin position="13"/>
        <end position="463"/>
    </location>
</feature>
<sequence length="512" mass="56221">MGRFPNRTVFLNVLFAVMGTTLRFGFNITLINPMGMILNEILTKTARTHYHWDLEDPDQAKWRPYVFGATGGALALGSIIGSLTYGYWVNRVGRRQMLLLVQIMFMVFSVMAILTHYDAFELFFFSQLFSGVFLAYGIATTTTFIAEVSDPSHASFLNSLVVVSIEVGTATCNLLGINVIFGNEDLWPLLIFAPFALNFVCFFGVLLYGKETPHSLLQQGDRDAAVYSIQYYADCSIEEAEEKVKAIEVMNQSNLKLLSVRQVLRNPKTRKPLLLTACLGAAQVLSGVIAMGMFGTSIFVERAHLTRTTAGILNFGLTTSFLMGVFIALFFLTKISHRILLLVCLPVLALCNATYAGCIIYAHSNPDTLIPAYGIAVALFIFGLFFSNSLEKIGFFCGALITPREALPATASTSVLVLNTTAFIIPPIFAPLLDNFHGYAFIPFVVTNIGFWVIFLLFYPKKTLMEQMSAEALEDVQGGDSKVAPVAVGLSNETAGETNNLSSTSKPSNEKL</sequence>
<evidence type="ECO:0000313" key="12">
    <source>
        <dbReference type="WBParaSite" id="BXY_0794700.1"/>
    </source>
</evidence>
<feature type="transmembrane region" description="Helical" evidence="7">
    <location>
        <begin position="436"/>
        <end position="459"/>
    </location>
</feature>
<evidence type="ECO:0000256" key="6">
    <source>
        <dbReference type="SAM" id="MobiDB-lite"/>
    </source>
</evidence>
<dbReference type="SUPFAM" id="SSF103473">
    <property type="entry name" value="MFS general substrate transporter"/>
    <property type="match status" value="1"/>
</dbReference>
<feature type="transmembrane region" description="Helical" evidence="7">
    <location>
        <begin position="407"/>
        <end position="430"/>
    </location>
</feature>
<feature type="transmembrane region" description="Helical" evidence="7">
    <location>
        <begin position="368"/>
        <end position="386"/>
    </location>
</feature>
<dbReference type="OrthoDB" id="8120565at2759"/>
<keyword evidence="5 7" id="KW-0472">Membrane</keyword>
<evidence type="ECO:0000313" key="9">
    <source>
        <dbReference type="EMBL" id="CAD5227205.1"/>
    </source>
</evidence>
<dbReference type="InterPro" id="IPR005828">
    <property type="entry name" value="MFS_sugar_transport-like"/>
</dbReference>
<feature type="transmembrane region" description="Helical" evidence="7">
    <location>
        <begin position="273"/>
        <end position="300"/>
    </location>
</feature>
<evidence type="ECO:0000256" key="5">
    <source>
        <dbReference type="ARBA" id="ARBA00023136"/>
    </source>
</evidence>
<dbReference type="Proteomes" id="UP000582659">
    <property type="component" value="Unassembled WGS sequence"/>
</dbReference>
<accession>A0A1I7S4L4</accession>
<feature type="transmembrane region" description="Helical" evidence="7">
    <location>
        <begin position="97"/>
        <end position="117"/>
    </location>
</feature>
<comment type="subcellular location">
    <subcellularLocation>
        <location evidence="1">Membrane</location>
        <topology evidence="1">Multi-pass membrane protein</topology>
    </subcellularLocation>
</comment>
<dbReference type="GO" id="GO:0015149">
    <property type="term" value="F:hexose transmembrane transporter activity"/>
    <property type="evidence" value="ECO:0007669"/>
    <property type="project" value="TreeGrafter"/>
</dbReference>
<dbReference type="GO" id="GO:0016020">
    <property type="term" value="C:membrane"/>
    <property type="evidence" value="ECO:0007669"/>
    <property type="project" value="UniProtKB-SubCell"/>
</dbReference>
<evidence type="ECO:0000256" key="2">
    <source>
        <dbReference type="ARBA" id="ARBA00022448"/>
    </source>
</evidence>
<evidence type="ECO:0000256" key="7">
    <source>
        <dbReference type="SAM" id="Phobius"/>
    </source>
</evidence>
<feature type="transmembrane region" description="Helical" evidence="7">
    <location>
        <begin position="9"/>
        <end position="26"/>
    </location>
</feature>
<dbReference type="SMR" id="A0A1I7S4L4"/>
<keyword evidence="11" id="KW-1185">Reference proteome</keyword>
<keyword evidence="3 7" id="KW-0812">Transmembrane</keyword>
<organism evidence="10 12">
    <name type="scientific">Bursaphelenchus xylophilus</name>
    <name type="common">Pinewood nematode worm</name>
    <name type="synonym">Aphelenchoides xylophilus</name>
    <dbReference type="NCBI Taxonomy" id="6326"/>
    <lineage>
        <taxon>Eukaryota</taxon>
        <taxon>Metazoa</taxon>
        <taxon>Ecdysozoa</taxon>
        <taxon>Nematoda</taxon>
        <taxon>Chromadorea</taxon>
        <taxon>Rhabditida</taxon>
        <taxon>Tylenchina</taxon>
        <taxon>Tylenchomorpha</taxon>
        <taxon>Aphelenchoidea</taxon>
        <taxon>Aphelenchoididae</taxon>
        <taxon>Bursaphelenchus</taxon>
    </lineage>
</organism>